<dbReference type="Pfam" id="PF12708">
    <property type="entry name" value="Pect-lyase_RHGA_epim"/>
    <property type="match status" value="2"/>
</dbReference>
<protein>
    <submittedName>
        <fullName evidence="3">Putative glucan endo-1 3-beta-glucosidase</fullName>
    </submittedName>
</protein>
<dbReference type="GO" id="GO:0004650">
    <property type="term" value="F:polygalacturonase activity"/>
    <property type="evidence" value="ECO:0007669"/>
    <property type="project" value="InterPro"/>
</dbReference>
<dbReference type="InterPro" id="IPR024535">
    <property type="entry name" value="RHGA/B-epi-like_pectate_lyase"/>
</dbReference>
<dbReference type="RefSeq" id="XP_045261093.1">
    <property type="nucleotide sequence ID" value="XM_045414971.1"/>
</dbReference>
<keyword evidence="4" id="KW-1185">Reference proteome</keyword>
<dbReference type="GeneID" id="69022261"/>
<evidence type="ECO:0000259" key="2">
    <source>
        <dbReference type="PROSITE" id="PS50206"/>
    </source>
</evidence>
<evidence type="ECO:0000313" key="4">
    <source>
        <dbReference type="Proteomes" id="UP000613401"/>
    </source>
</evidence>
<dbReference type="PROSITE" id="PS50206">
    <property type="entry name" value="RHODANESE_3"/>
    <property type="match status" value="1"/>
</dbReference>
<sequence>MLGLDFAVFRATLMRQVGQMYPMRQIAPSFPGPGLVQSFPMPGPGAFATQGQLGQGHEPSEIISTMTALHEQHQLGNITDEGVAARNSEYLAALRSSSQIPSLFSPNGFQSPWPAVTPPSNADRFGSGPWPPTARPQNPITIYANEAGVSGFAVEPRWSALSEDQKAAYRVRSETLRHEAWAQQEATLAEGPSPFALTACKKLDGACEPWRRLPGVPTRPGIITGLSVFRDEQEIEWQEVLRRWEALTEEHRQVFEARAATANAAARATFREGRTLYAGCPASTQFPATVYFPAGTYLVSSPIIQFYNTEMLGDPFNRPVILAAESFSGFGVITSDVYVDDDVTWYLNQNSFFRSVRNFVIDLRPTPQWTYVCGIHWQVAQGTSLENIAFISTTPTEYDGTTQQGIYMENGSGGFMSDLVFVGGNFGGNFGNQQFTTSSMLFDSCWTGLQIHWDWGWTIQDTEFYNCAKGIVIVGGAGGLFSTGQGVGSLSLVDVHMWGVPVVIETSLFEDNSTALHIDNGGFQNCETIVLKSQTNSVLYPGDGTGLTNVLSWGFGKVADPSGETGFVNGANMAAPEAYPASLLVTDDIHPPAKSFHRTRPSYADPGNSQIFDVKALGAKGDGATDDTAVLNRILDIAANVSGIVYFPHGVYVIKDTSGLAHYQPGMAADHGHRLPVRGHGEPAGRSARGRRGVRRCVMEIQCMMSTVRGPTAGAVLVEWNVHESSQGSAGLWDSHIRVGGAKGSDLQNAECPKTAQNKNCIAASMMMHMTEKSSGYLENVWMWVADHDMEDADQIQINVYAARGILIESQGPTWLWGTAAEHAVLYQYQLSGAKNVVMGLIQTEAPYFQSSPKAPAPFEMGLVFKDDPNFADCSASSKTCAMAWSLRMIDSTNIYVISGGLYTWFQDYSQECVNSGANDCQLSTFYVEQSFDVWVYNLITIGVIQMVTALNGQPVSAANNRNGFASSIVTWLGGANQTAGGRNVTGYTPHTRDDLAGNSFSEQCKTALTGTIACVNQAMQWTSLGYRGSLDNATLQDEVCDVGCRSSLASWYQGVSSSCADYT</sequence>
<proteinExistence type="predicted"/>
<dbReference type="PANTHER" id="PTHR33928:SF2">
    <property type="entry name" value="PECTATE LYASE SUPERFAMILY PROTEIN DOMAIN-CONTAINING PROTEIN-RELATED"/>
    <property type="match status" value="1"/>
</dbReference>
<evidence type="ECO:0000256" key="1">
    <source>
        <dbReference type="SAM" id="MobiDB-lite"/>
    </source>
</evidence>
<evidence type="ECO:0000313" key="3">
    <source>
        <dbReference type="EMBL" id="KAF3801934.1"/>
    </source>
</evidence>
<feature type="region of interest" description="Disordered" evidence="1">
    <location>
        <begin position="672"/>
        <end position="691"/>
    </location>
</feature>
<reference evidence="3" key="2">
    <citation type="submission" date="2020-03" db="EMBL/GenBank/DDBJ databases">
        <authorList>
            <person name="Fu F.-F."/>
            <person name="Chen J."/>
        </authorList>
    </citation>
    <scope>NUCLEOTIDE SEQUENCE</scope>
    <source>
        <strain evidence="3">Lc1</strain>
    </source>
</reference>
<organism evidence="3 4">
    <name type="scientific">Colletotrichum gloeosporioides</name>
    <name type="common">Anthracnose fungus</name>
    <name type="synonym">Glomerella cingulata</name>
    <dbReference type="NCBI Taxonomy" id="474922"/>
    <lineage>
        <taxon>Eukaryota</taxon>
        <taxon>Fungi</taxon>
        <taxon>Dikarya</taxon>
        <taxon>Ascomycota</taxon>
        <taxon>Pezizomycotina</taxon>
        <taxon>Sordariomycetes</taxon>
        <taxon>Hypocreomycetidae</taxon>
        <taxon>Glomerellales</taxon>
        <taxon>Glomerellaceae</taxon>
        <taxon>Colletotrichum</taxon>
        <taxon>Colletotrichum gloeosporioides species complex</taxon>
    </lineage>
</organism>
<dbReference type="CDD" id="cd23668">
    <property type="entry name" value="GH55_beta13glucanase-like"/>
    <property type="match status" value="1"/>
</dbReference>
<dbReference type="InterPro" id="IPR012334">
    <property type="entry name" value="Pectin_lyas_fold"/>
</dbReference>
<dbReference type="SUPFAM" id="SSF51126">
    <property type="entry name" value="Pectin lyase-like"/>
    <property type="match status" value="2"/>
</dbReference>
<name>A0A8H4FI82_COLGL</name>
<dbReference type="InterPro" id="IPR039279">
    <property type="entry name" value="QRT3-like"/>
</dbReference>
<feature type="domain" description="Rhodanese" evidence="2">
    <location>
        <begin position="860"/>
        <end position="914"/>
    </location>
</feature>
<dbReference type="PANTHER" id="PTHR33928">
    <property type="entry name" value="POLYGALACTURONASE QRT3"/>
    <property type="match status" value="1"/>
</dbReference>
<dbReference type="EMBL" id="WVTB01000066">
    <property type="protein sequence ID" value="KAF3801934.1"/>
    <property type="molecule type" value="Genomic_DNA"/>
</dbReference>
<dbReference type="InterPro" id="IPR011050">
    <property type="entry name" value="Pectin_lyase_fold/virulence"/>
</dbReference>
<gene>
    <name evidence="3" type="ORF">GCG54_00015156</name>
</gene>
<accession>A0A8H4FI82</accession>
<dbReference type="AlphaFoldDB" id="A0A8H4FI82"/>
<comment type="caution">
    <text evidence="3">The sequence shown here is derived from an EMBL/GenBank/DDBJ whole genome shotgun (WGS) entry which is preliminary data.</text>
</comment>
<dbReference type="Gene3D" id="2.160.20.10">
    <property type="entry name" value="Single-stranded right-handed beta-helix, Pectin lyase-like"/>
    <property type="match status" value="2"/>
</dbReference>
<reference evidence="3" key="1">
    <citation type="journal article" date="2020" name="Phytopathology">
        <title>Genome sequence and comparative analysis of Colletotrichum gloeosporioides isolated from Liriodendron leaves.</title>
        <authorList>
            <person name="Fu F.F."/>
            <person name="Hao Z."/>
            <person name="Wang P."/>
            <person name="Lu Y."/>
            <person name="Xue L.J."/>
            <person name="Wei G."/>
            <person name="Tian Y."/>
            <person name="Baishi H."/>
            <person name="Xu H."/>
            <person name="Shi J."/>
            <person name="Cheng T."/>
            <person name="Wang G."/>
            <person name="Yi Y."/>
            <person name="Chen J."/>
        </authorList>
    </citation>
    <scope>NUCLEOTIDE SEQUENCE</scope>
    <source>
        <strain evidence="3">Lc1</strain>
    </source>
</reference>
<dbReference type="InterPro" id="IPR001763">
    <property type="entry name" value="Rhodanese-like_dom"/>
</dbReference>
<dbReference type="Proteomes" id="UP000613401">
    <property type="component" value="Unassembled WGS sequence"/>
</dbReference>